<proteinExistence type="predicted"/>
<evidence type="ECO:0000313" key="4">
    <source>
        <dbReference type="Proteomes" id="UP001649381"/>
    </source>
</evidence>
<protein>
    <submittedName>
        <fullName evidence="3">S-layer homology domain-containing protein</fullName>
    </submittedName>
</protein>
<reference evidence="3 4" key="1">
    <citation type="submission" date="2022-01" db="EMBL/GenBank/DDBJ databases">
        <title>Alkalihalobacillus sp. EGI L200015, a novel bacterium isolated from a salt lake sediment.</title>
        <authorList>
            <person name="Gao L."/>
            <person name="Fang B.-Z."/>
            <person name="Li W.-J."/>
        </authorList>
    </citation>
    <scope>NUCLEOTIDE SEQUENCE [LARGE SCALE GENOMIC DNA]</scope>
    <source>
        <strain evidence="3 4">KCTC 12718</strain>
    </source>
</reference>
<feature type="chain" id="PRO_5045051175" evidence="1">
    <location>
        <begin position="19"/>
        <end position="432"/>
    </location>
</feature>
<dbReference type="InterPro" id="IPR036514">
    <property type="entry name" value="SGNH_hydro_sf"/>
</dbReference>
<evidence type="ECO:0000256" key="1">
    <source>
        <dbReference type="SAM" id="SignalP"/>
    </source>
</evidence>
<keyword evidence="4" id="KW-1185">Reference proteome</keyword>
<dbReference type="PANTHER" id="PTHR43308">
    <property type="entry name" value="OUTER MEMBRANE PROTEIN ALPHA-RELATED"/>
    <property type="match status" value="1"/>
</dbReference>
<keyword evidence="1" id="KW-0732">Signal</keyword>
<evidence type="ECO:0000313" key="3">
    <source>
        <dbReference type="EMBL" id="MCF6138811.1"/>
    </source>
</evidence>
<dbReference type="InterPro" id="IPR013830">
    <property type="entry name" value="SGNH_hydro"/>
</dbReference>
<name>A0ABS9H3Y1_9BACL</name>
<feature type="domain" description="SLH" evidence="2">
    <location>
        <begin position="253"/>
        <end position="316"/>
    </location>
</feature>
<accession>A0ABS9H3Y1</accession>
<dbReference type="PANTHER" id="PTHR43308:SF1">
    <property type="entry name" value="OUTER MEMBRANE PROTEIN ALPHA"/>
    <property type="match status" value="1"/>
</dbReference>
<dbReference type="InterPro" id="IPR001119">
    <property type="entry name" value="SLH_dom"/>
</dbReference>
<dbReference type="RefSeq" id="WP_236336918.1">
    <property type="nucleotide sequence ID" value="NZ_JAKIJS010000001.1"/>
</dbReference>
<dbReference type="EMBL" id="JAKIJS010000001">
    <property type="protein sequence ID" value="MCF6138811.1"/>
    <property type="molecule type" value="Genomic_DNA"/>
</dbReference>
<dbReference type="Pfam" id="PF13472">
    <property type="entry name" value="Lipase_GDSL_2"/>
    <property type="match status" value="1"/>
</dbReference>
<dbReference type="Gene3D" id="3.40.50.1110">
    <property type="entry name" value="SGNH hydrolase"/>
    <property type="match status" value="1"/>
</dbReference>
<dbReference type="Pfam" id="PF00395">
    <property type="entry name" value="SLH"/>
    <property type="match status" value="3"/>
</dbReference>
<feature type="signal peptide" evidence="1">
    <location>
        <begin position="1"/>
        <end position="18"/>
    </location>
</feature>
<dbReference type="SUPFAM" id="SSF52266">
    <property type="entry name" value="SGNH hydrolase"/>
    <property type="match status" value="1"/>
</dbReference>
<organism evidence="3 4">
    <name type="scientific">Pseudalkalibacillus berkeleyi</name>
    <dbReference type="NCBI Taxonomy" id="1069813"/>
    <lineage>
        <taxon>Bacteria</taxon>
        <taxon>Bacillati</taxon>
        <taxon>Bacillota</taxon>
        <taxon>Bacilli</taxon>
        <taxon>Bacillales</taxon>
        <taxon>Fictibacillaceae</taxon>
        <taxon>Pseudalkalibacillus</taxon>
    </lineage>
</organism>
<comment type="caution">
    <text evidence="3">The sequence shown here is derived from an EMBL/GenBank/DDBJ whole genome shotgun (WGS) entry which is preliminary data.</text>
</comment>
<dbReference type="InterPro" id="IPR051465">
    <property type="entry name" value="Cell_Envelope_Struct_Comp"/>
</dbReference>
<feature type="domain" description="SLH" evidence="2">
    <location>
        <begin position="373"/>
        <end position="432"/>
    </location>
</feature>
<dbReference type="PROSITE" id="PS51272">
    <property type="entry name" value="SLH"/>
    <property type="match status" value="3"/>
</dbReference>
<dbReference type="Proteomes" id="UP001649381">
    <property type="component" value="Unassembled WGS sequence"/>
</dbReference>
<evidence type="ECO:0000259" key="2">
    <source>
        <dbReference type="PROSITE" id="PS51272"/>
    </source>
</evidence>
<sequence>MMLVLLIAVSPLSPTVNAQSVEVTKLDYVALGDSLAAGVNHQDQLGMGYSDFLALQMKQTLVLGDYSKQYAYPGYTSAEVLADLKNNVFKPNMDGSPDTDGIQKQIMEAEVVTLNAGANDLLAVIDIDPKTGVVSYDEVAFAKAISQVGVNIGSTVGLIKTLNPNADVYVMGYYNSFPYLPDTEQPKLLAALDNLNKSIQTAAVSTGATYVPTADAFNPNGKTYLPNPKNIHPNEAGYLVLANAFWRAMEVKDSQDFSDVNDQMYSYDAIQTLVQKGIIIGYGNGKFGPEDSVRRDHAAQMLTRSIVYNPNVPPASFSDLLPTNPAFAEISVLSHYKVLNGYHNGTFRPTIELNRAEMAKIIVTAFNLKGTGKQYFDDNTVEEYWAYDYINILAENGITIGVGNNRYHPEYQVQREEFATFIYRALQKQTTN</sequence>
<feature type="domain" description="SLH" evidence="2">
    <location>
        <begin position="317"/>
        <end position="372"/>
    </location>
</feature>
<gene>
    <name evidence="3" type="ORF">L2716_13825</name>
</gene>